<proteinExistence type="predicted"/>
<keyword evidence="2" id="KW-1185">Reference proteome</keyword>
<dbReference type="Proteomes" id="UP000523682">
    <property type="component" value="Unassembled WGS sequence"/>
</dbReference>
<reference evidence="1 2" key="1">
    <citation type="submission" date="2020-07" db="EMBL/GenBank/DDBJ databases">
        <title>Draft genome and description of Corynebacterium haemomassiliense strain Marseile-Q3615 sp. nov.</title>
        <authorList>
            <person name="Boxberger M."/>
            <person name="La Scola B."/>
        </authorList>
    </citation>
    <scope>NUCLEOTIDE SEQUENCE [LARGE SCALE GENOMIC DNA]</scope>
    <source>
        <strain evidence="1 2">Marseille-Q3615</strain>
    </source>
</reference>
<name>A0A7W2ED10_9CORY</name>
<evidence type="ECO:0000313" key="2">
    <source>
        <dbReference type="Proteomes" id="UP000523682"/>
    </source>
</evidence>
<dbReference type="Pfam" id="PF10969">
    <property type="entry name" value="DUF2771"/>
    <property type="match status" value="1"/>
</dbReference>
<accession>A0A7W2ED10</accession>
<dbReference type="RefSeq" id="WP_181890032.1">
    <property type="nucleotide sequence ID" value="NZ_JACDTZ010000002.1"/>
</dbReference>
<dbReference type="InterPro" id="IPR024495">
    <property type="entry name" value="DUF2771"/>
</dbReference>
<dbReference type="EMBL" id="JACDTZ010000002">
    <property type="protein sequence ID" value="MBA5245437.1"/>
    <property type="molecule type" value="Genomic_DNA"/>
</dbReference>
<protein>
    <submittedName>
        <fullName evidence="1">DUF2771 domain-containing protein</fullName>
    </submittedName>
</protein>
<evidence type="ECO:0000313" key="1">
    <source>
        <dbReference type="EMBL" id="MBA5245437.1"/>
    </source>
</evidence>
<sequence length="167" mass="17935">MARKRAATQQWKVLAIALVGVVVLVGAVYAFMSYQQNKPGIPVRDLEVAVAAGGQTEQVPVYTVCELDVECPGGEPPSVRLPDQGDVTFTVPREIERNSWRLLLIYDDPAANSERVFTSGESGEETAPAVTESGAKLVVAEITTLDIEKGDDGEETPVIATWSVGFD</sequence>
<gene>
    <name evidence="1" type="ORF">H0193_11600</name>
</gene>
<organism evidence="1 2">
    <name type="scientific">Corynebacterium haemomassiliense</name>
    <dbReference type="NCBI Taxonomy" id="2754726"/>
    <lineage>
        <taxon>Bacteria</taxon>
        <taxon>Bacillati</taxon>
        <taxon>Actinomycetota</taxon>
        <taxon>Actinomycetes</taxon>
        <taxon>Mycobacteriales</taxon>
        <taxon>Corynebacteriaceae</taxon>
        <taxon>Corynebacterium</taxon>
    </lineage>
</organism>
<comment type="caution">
    <text evidence="1">The sequence shown here is derived from an EMBL/GenBank/DDBJ whole genome shotgun (WGS) entry which is preliminary data.</text>
</comment>
<dbReference type="AlphaFoldDB" id="A0A7W2ED10"/>